<evidence type="ECO:0000313" key="2">
    <source>
        <dbReference type="Proteomes" id="UP000005580"/>
    </source>
</evidence>
<reference evidence="1" key="1">
    <citation type="submission" date="2011-01" db="EMBL/GenBank/DDBJ databases">
        <authorList>
            <person name="Muzny D."/>
            <person name="Qin X."/>
            <person name="Buhay C."/>
            <person name="Dugan-Rocha S."/>
            <person name="Ding Y."/>
            <person name="Chen G."/>
            <person name="Hawes A."/>
            <person name="Holder M."/>
            <person name="Jhangiani S."/>
            <person name="Johnson A."/>
            <person name="Khan Z."/>
            <person name="Li Z."/>
            <person name="Liu W."/>
            <person name="Liu X."/>
            <person name="Perez L."/>
            <person name="Shen H."/>
            <person name="Wang Q."/>
            <person name="Watt J."/>
            <person name="Xi L."/>
            <person name="Xin Y."/>
            <person name="Zhou J."/>
            <person name="Deng J."/>
            <person name="Jiang H."/>
            <person name="Liu Y."/>
            <person name="Qu J."/>
            <person name="Song X.-Z."/>
            <person name="Zhang L."/>
            <person name="Villasana D."/>
            <person name="Johnson A."/>
            <person name="Liu J."/>
            <person name="Liyanage D."/>
            <person name="Lorensuhewa L."/>
            <person name="Robinson T."/>
            <person name="Song A."/>
            <person name="Song B.-B."/>
            <person name="Dinh H."/>
            <person name="Thornton R."/>
            <person name="Coyle M."/>
            <person name="Francisco L."/>
            <person name="Jackson L."/>
            <person name="Javaid M."/>
            <person name="Korchina V."/>
            <person name="Kovar C."/>
            <person name="Mata R."/>
            <person name="Mathew T."/>
            <person name="Ngo R."/>
            <person name="Nguyen L."/>
            <person name="Nguyen N."/>
            <person name="Okwuonu G."/>
            <person name="Ongeri F."/>
            <person name="Pham C."/>
            <person name="Simmons D."/>
            <person name="Wilczek-Boney K."/>
            <person name="Hale W."/>
            <person name="Jakkamsetti A."/>
            <person name="Pham P."/>
            <person name="Ruth R."/>
            <person name="San Lucas F."/>
            <person name="Warren J."/>
            <person name="Zhang J."/>
            <person name="Zhao Z."/>
            <person name="Zhou C."/>
            <person name="Zhu D."/>
            <person name="Lee S."/>
            <person name="Bess C."/>
            <person name="Blankenburg K."/>
            <person name="Forbes L."/>
            <person name="Fu Q."/>
            <person name="Gubbala S."/>
            <person name="Hirani K."/>
            <person name="Jayaseelan J.C."/>
            <person name="Lara F."/>
            <person name="Munidasa M."/>
            <person name="Palculict T."/>
            <person name="Patil S."/>
            <person name="Pu L.-L."/>
            <person name="Saada N."/>
            <person name="Tang L."/>
            <person name="Weissenberger G."/>
            <person name="Zhu Y."/>
            <person name="Hemphill L."/>
            <person name="Shang Y."/>
            <person name="Youmans B."/>
            <person name="Ayvaz T."/>
            <person name="Ross M."/>
            <person name="Santibanez J."/>
            <person name="Aqrawi P."/>
            <person name="Gross S."/>
            <person name="Joshi V."/>
            <person name="Fowler G."/>
            <person name="Nazareth L."/>
            <person name="Reid J."/>
            <person name="Worley K."/>
            <person name="Petrosino J."/>
            <person name="Highlander S."/>
            <person name="Gibbs R."/>
        </authorList>
    </citation>
    <scope>NUCLEOTIDE SEQUENCE [LARGE SCALE GENOMIC DNA]</scope>
    <source>
        <strain evidence="1">ATCC 33269</strain>
    </source>
</reference>
<sequence>MYPVPPAGMPCKTDRSTAQRRQTYGIKTSFYFVLSLICTIFAGKFEISNTLCY</sequence>
<dbReference type="AlphaFoldDB" id="E7RPA9"/>
<comment type="caution">
    <text evidence="1">The sequence shown here is derived from an EMBL/GenBank/DDBJ whole genome shotgun (WGS) entry which is preliminary data.</text>
</comment>
<keyword evidence="2" id="KW-1185">Reference proteome</keyword>
<gene>
    <name evidence="1" type="ORF">HMPREF0663_11010</name>
</gene>
<accession>E7RPA9</accession>
<dbReference type="Proteomes" id="UP000005580">
    <property type="component" value="Unassembled WGS sequence"/>
</dbReference>
<dbReference type="HOGENOM" id="CLU_3064818_0_0_10"/>
<proteinExistence type="predicted"/>
<evidence type="ECO:0000313" key="1">
    <source>
        <dbReference type="EMBL" id="EFZ37552.1"/>
    </source>
</evidence>
<protein>
    <submittedName>
        <fullName evidence="1">Uncharacterized protein</fullName>
    </submittedName>
</protein>
<name>E7RPA9_9BACT</name>
<organism evidence="1 2">
    <name type="scientific">Hoylesella oralis ATCC 33269</name>
    <dbReference type="NCBI Taxonomy" id="873533"/>
    <lineage>
        <taxon>Bacteria</taxon>
        <taxon>Pseudomonadati</taxon>
        <taxon>Bacteroidota</taxon>
        <taxon>Bacteroidia</taxon>
        <taxon>Bacteroidales</taxon>
        <taxon>Prevotellaceae</taxon>
        <taxon>Hoylesella</taxon>
    </lineage>
</organism>
<dbReference type="EMBL" id="AEPE02000003">
    <property type="protein sequence ID" value="EFZ37552.1"/>
    <property type="molecule type" value="Genomic_DNA"/>
</dbReference>